<dbReference type="AlphaFoldDB" id="A0A5B7DDC9"/>
<reference evidence="1 2" key="1">
    <citation type="submission" date="2019-05" db="EMBL/GenBank/DDBJ databases">
        <title>Another draft genome of Portunus trituberculatus and its Hox gene families provides insights of decapod evolution.</title>
        <authorList>
            <person name="Jeong J.-H."/>
            <person name="Song I."/>
            <person name="Kim S."/>
            <person name="Choi T."/>
            <person name="Kim D."/>
            <person name="Ryu S."/>
            <person name="Kim W."/>
        </authorList>
    </citation>
    <scope>NUCLEOTIDE SEQUENCE [LARGE SCALE GENOMIC DNA]</scope>
    <source>
        <tissue evidence="1">Muscle</tissue>
    </source>
</reference>
<evidence type="ECO:0000313" key="1">
    <source>
        <dbReference type="EMBL" id="MPC19096.1"/>
    </source>
</evidence>
<comment type="caution">
    <text evidence="1">The sequence shown here is derived from an EMBL/GenBank/DDBJ whole genome shotgun (WGS) entry which is preliminary data.</text>
</comment>
<dbReference type="EMBL" id="VSRR010000739">
    <property type="protein sequence ID" value="MPC19096.1"/>
    <property type="molecule type" value="Genomic_DNA"/>
</dbReference>
<organism evidence="1 2">
    <name type="scientific">Portunus trituberculatus</name>
    <name type="common">Swimming crab</name>
    <name type="synonym">Neptunus trituberculatus</name>
    <dbReference type="NCBI Taxonomy" id="210409"/>
    <lineage>
        <taxon>Eukaryota</taxon>
        <taxon>Metazoa</taxon>
        <taxon>Ecdysozoa</taxon>
        <taxon>Arthropoda</taxon>
        <taxon>Crustacea</taxon>
        <taxon>Multicrustacea</taxon>
        <taxon>Malacostraca</taxon>
        <taxon>Eumalacostraca</taxon>
        <taxon>Eucarida</taxon>
        <taxon>Decapoda</taxon>
        <taxon>Pleocyemata</taxon>
        <taxon>Brachyura</taxon>
        <taxon>Eubrachyura</taxon>
        <taxon>Portunoidea</taxon>
        <taxon>Portunidae</taxon>
        <taxon>Portuninae</taxon>
        <taxon>Portunus</taxon>
    </lineage>
</organism>
<proteinExistence type="predicted"/>
<dbReference type="Proteomes" id="UP000324222">
    <property type="component" value="Unassembled WGS sequence"/>
</dbReference>
<sequence length="87" mass="9401">MRIERVGVWGALCGARGGRSHDTRIYPLSLPLMPPRMAHVAKHSSLIIIVTIIIISSSNSSSSSSSSSKSNHLKRSLKLDAYKDGVL</sequence>
<evidence type="ECO:0000313" key="2">
    <source>
        <dbReference type="Proteomes" id="UP000324222"/>
    </source>
</evidence>
<accession>A0A5B7DDC9</accession>
<protein>
    <submittedName>
        <fullName evidence="1">Uncharacterized protein</fullName>
    </submittedName>
</protein>
<keyword evidence="2" id="KW-1185">Reference proteome</keyword>
<gene>
    <name evidence="1" type="ORF">E2C01_012004</name>
</gene>
<name>A0A5B7DDC9_PORTR</name>